<evidence type="ECO:0000256" key="1">
    <source>
        <dbReference type="SAM" id="Phobius"/>
    </source>
</evidence>
<evidence type="ECO:0000313" key="3">
    <source>
        <dbReference type="Proteomes" id="UP001226574"/>
    </source>
</evidence>
<keyword evidence="1" id="KW-0472">Membrane</keyword>
<name>A0ABU1B954_PSEHA</name>
<reference evidence="2 3" key="1">
    <citation type="submission" date="2023-08" db="EMBL/GenBank/DDBJ databases">
        <title>Pseudoalteromonas haloplanktis LL1 genome.</title>
        <authorList>
            <person name="Wu S."/>
        </authorList>
    </citation>
    <scope>NUCLEOTIDE SEQUENCE [LARGE SCALE GENOMIC DNA]</scope>
    <source>
        <strain evidence="2 3">LL1</strain>
    </source>
</reference>
<proteinExistence type="predicted"/>
<accession>A0ABU1B954</accession>
<sequence>MVLILAEFQFEWVYSLSIVILCYLASFIFWFKNGTKPAAWISKDKLHIRDGVFSTDVIQKDLLESMRYEIGHKRAVAGSNAEETEMHILVIKMKGFDEWTLPIKDLIEHGPDLRLYKFIRENFYNLKLVKKKS</sequence>
<dbReference type="Proteomes" id="UP001226574">
    <property type="component" value="Unassembled WGS sequence"/>
</dbReference>
<keyword evidence="1" id="KW-1133">Transmembrane helix</keyword>
<feature type="transmembrane region" description="Helical" evidence="1">
    <location>
        <begin position="12"/>
        <end position="31"/>
    </location>
</feature>
<dbReference type="EMBL" id="JAVIFY010000001">
    <property type="protein sequence ID" value="MDQ9090044.1"/>
    <property type="molecule type" value="Genomic_DNA"/>
</dbReference>
<comment type="caution">
    <text evidence="2">The sequence shown here is derived from an EMBL/GenBank/DDBJ whole genome shotgun (WGS) entry which is preliminary data.</text>
</comment>
<gene>
    <name evidence="2" type="ORF">RC083_00415</name>
</gene>
<organism evidence="2 3">
    <name type="scientific">Pseudoalteromonas haloplanktis</name>
    <name type="common">Alteromonas haloplanktis</name>
    <dbReference type="NCBI Taxonomy" id="228"/>
    <lineage>
        <taxon>Bacteria</taxon>
        <taxon>Pseudomonadati</taxon>
        <taxon>Pseudomonadota</taxon>
        <taxon>Gammaproteobacteria</taxon>
        <taxon>Alteromonadales</taxon>
        <taxon>Pseudoalteromonadaceae</taxon>
        <taxon>Pseudoalteromonas</taxon>
    </lineage>
</organism>
<evidence type="ECO:0000313" key="2">
    <source>
        <dbReference type="EMBL" id="MDQ9090044.1"/>
    </source>
</evidence>
<keyword evidence="1" id="KW-0812">Transmembrane</keyword>
<dbReference type="RefSeq" id="WP_309038079.1">
    <property type="nucleotide sequence ID" value="NZ_JAVIFY010000001.1"/>
</dbReference>
<keyword evidence="3" id="KW-1185">Reference proteome</keyword>
<protein>
    <submittedName>
        <fullName evidence="2">Uncharacterized protein</fullName>
    </submittedName>
</protein>